<dbReference type="PATRIC" id="fig|45073.5.peg.29"/>
<protein>
    <submittedName>
        <fullName evidence="2">Uncharacterized protein</fullName>
    </submittedName>
</protein>
<dbReference type="AlphaFoldDB" id="A0A0W0Y7W9"/>
<name>A0A0W0Y7W9_9GAMM</name>
<dbReference type="Proteomes" id="UP000054618">
    <property type="component" value="Unassembled WGS sequence"/>
</dbReference>
<dbReference type="EMBL" id="LNYS01000001">
    <property type="protein sequence ID" value="KTD53073.1"/>
    <property type="molecule type" value="Genomic_DNA"/>
</dbReference>
<feature type="coiled-coil region" evidence="1">
    <location>
        <begin position="144"/>
        <end position="171"/>
    </location>
</feature>
<keyword evidence="3" id="KW-1185">Reference proteome</keyword>
<accession>A0A0W0Y7W9</accession>
<comment type="caution">
    <text evidence="2">The sequence shown here is derived from an EMBL/GenBank/DDBJ whole genome shotgun (WGS) entry which is preliminary data.</text>
</comment>
<reference evidence="2 3" key="1">
    <citation type="submission" date="2015-11" db="EMBL/GenBank/DDBJ databases">
        <title>Genomic analysis of 38 Legionella species identifies large and diverse effector repertoires.</title>
        <authorList>
            <person name="Burstein D."/>
            <person name="Amaro F."/>
            <person name="Zusman T."/>
            <person name="Lifshitz Z."/>
            <person name="Cohen O."/>
            <person name="Gilbert J.A."/>
            <person name="Pupko T."/>
            <person name="Shuman H.A."/>
            <person name="Segal G."/>
        </authorList>
    </citation>
    <scope>NUCLEOTIDE SEQUENCE [LARGE SCALE GENOMIC DNA]</scope>
    <source>
        <strain evidence="2 3">CDC#1442-AUS-E</strain>
    </source>
</reference>
<keyword evidence="1" id="KW-0175">Coiled coil</keyword>
<evidence type="ECO:0000256" key="1">
    <source>
        <dbReference type="SAM" id="Coils"/>
    </source>
</evidence>
<evidence type="ECO:0000313" key="2">
    <source>
        <dbReference type="EMBL" id="KTD53073.1"/>
    </source>
</evidence>
<sequence length="291" mass="33403">MTGLTREFKTKAEQLLLILKEAVNENYLILLSSNPAPALGFSGEELLYIKSFRRFCDSLPANLRSLLAARKTEQFDTAEKLYYLGLDNWEPAGWARAYFFNPGISIMRSCVQRIDKYNEEHICENWLNYHVKKIDTLSERRGILNKQLKDKNLQEEMKEDLTKQLQLTEETLNYHHLQLQAKERQVNALLDPMYSSSYKALLSLIDKCNLGTLSVVQARISKRPAEQNEWQTKRNELIELRRSELKAQWSMSSLVNQAGNSPVFSNPAAPAALKPDEIVRPLNDISLSSPV</sequence>
<dbReference type="STRING" id="45073.Lqui_0028"/>
<evidence type="ECO:0000313" key="3">
    <source>
        <dbReference type="Proteomes" id="UP000054618"/>
    </source>
</evidence>
<proteinExistence type="predicted"/>
<dbReference type="RefSeq" id="WP_058506166.1">
    <property type="nucleotide sequence ID" value="NZ_CAAAIK010000013.1"/>
</dbReference>
<organism evidence="2 3">
    <name type="scientific">Legionella quinlivanii</name>
    <dbReference type="NCBI Taxonomy" id="45073"/>
    <lineage>
        <taxon>Bacteria</taxon>
        <taxon>Pseudomonadati</taxon>
        <taxon>Pseudomonadota</taxon>
        <taxon>Gammaproteobacteria</taxon>
        <taxon>Legionellales</taxon>
        <taxon>Legionellaceae</taxon>
        <taxon>Legionella</taxon>
    </lineage>
</organism>
<gene>
    <name evidence="2" type="ORF">Lqui_0028</name>
</gene>
<dbReference type="OrthoDB" id="9907948at2"/>